<keyword evidence="3" id="KW-1185">Reference proteome</keyword>
<reference evidence="2 3" key="1">
    <citation type="submission" date="2021-11" db="EMBL/GenBank/DDBJ databases">
        <authorList>
            <person name="Liang Q."/>
            <person name="Mou H."/>
            <person name="Liu Z."/>
        </authorList>
    </citation>
    <scope>NUCLEOTIDE SEQUENCE [LARGE SCALE GENOMIC DNA]</scope>
    <source>
        <strain evidence="2 3">CHU3</strain>
    </source>
</reference>
<evidence type="ECO:0008006" key="4">
    <source>
        <dbReference type="Google" id="ProtNLM"/>
    </source>
</evidence>
<comment type="caution">
    <text evidence="2">The sequence shown here is derived from an EMBL/GenBank/DDBJ whole genome shotgun (WGS) entry which is preliminary data.</text>
</comment>
<feature type="signal peptide" evidence="1">
    <location>
        <begin position="1"/>
        <end position="23"/>
    </location>
</feature>
<dbReference type="Proteomes" id="UP001209701">
    <property type="component" value="Unassembled WGS sequence"/>
</dbReference>
<evidence type="ECO:0000313" key="3">
    <source>
        <dbReference type="Proteomes" id="UP001209701"/>
    </source>
</evidence>
<evidence type="ECO:0000256" key="1">
    <source>
        <dbReference type="SAM" id="SignalP"/>
    </source>
</evidence>
<proteinExistence type="predicted"/>
<name>A0ABT2YAD5_9BURK</name>
<organism evidence="2 3">
    <name type="scientific">Roseateles oligotrophus</name>
    <dbReference type="NCBI Taxonomy" id="1769250"/>
    <lineage>
        <taxon>Bacteria</taxon>
        <taxon>Pseudomonadati</taxon>
        <taxon>Pseudomonadota</taxon>
        <taxon>Betaproteobacteria</taxon>
        <taxon>Burkholderiales</taxon>
        <taxon>Sphaerotilaceae</taxon>
        <taxon>Roseateles</taxon>
    </lineage>
</organism>
<sequence length="226" mass="23053">MKKTTVSALLTLALSAASLSAAAGVVQTFGAGSALNYPAQYAANFDGNTLLANQYSEGGLLFGFVGSEDNGGCGFAGVNCEANPGDNFSAAFSGNYMGTDGLGAYISIKSTLRDLTAIEFAVDSGYLDIFGFWQTFNDSVKTGSGNFNLGPAGVGGVIGLSDAAGFDEVRYYAFSSDNNTNITRFSAPALDSVRAFSVPEPSSAVLAALAGLGCLATRRQSAKSAK</sequence>
<feature type="chain" id="PRO_5046074851" description="PEP-CTERM protein-sorting domain-containing protein" evidence="1">
    <location>
        <begin position="24"/>
        <end position="226"/>
    </location>
</feature>
<protein>
    <recommendedName>
        <fullName evidence="4">PEP-CTERM protein-sorting domain-containing protein</fullName>
    </recommendedName>
</protein>
<dbReference type="EMBL" id="JAJIRN010000002">
    <property type="protein sequence ID" value="MCV2367261.1"/>
    <property type="molecule type" value="Genomic_DNA"/>
</dbReference>
<accession>A0ABT2YAD5</accession>
<dbReference type="RefSeq" id="WP_263569892.1">
    <property type="nucleotide sequence ID" value="NZ_JAJIRN010000002.1"/>
</dbReference>
<keyword evidence="1" id="KW-0732">Signal</keyword>
<gene>
    <name evidence="2" type="ORF">LNV07_04020</name>
</gene>
<evidence type="ECO:0000313" key="2">
    <source>
        <dbReference type="EMBL" id="MCV2367261.1"/>
    </source>
</evidence>